<dbReference type="EMBL" id="FUGD01000150">
    <property type="protein sequence ID" value="SJM38391.1"/>
    <property type="molecule type" value="Genomic_DNA"/>
</dbReference>
<protein>
    <submittedName>
        <fullName evidence="1">Mobilization protein MbeC</fullName>
    </submittedName>
</protein>
<organism evidence="1 2">
    <name type="scientific">Psychrobacter pasteurii</name>
    <dbReference type="NCBI Taxonomy" id="1945520"/>
    <lineage>
        <taxon>Bacteria</taxon>
        <taxon>Pseudomonadati</taxon>
        <taxon>Pseudomonadota</taxon>
        <taxon>Gammaproteobacteria</taxon>
        <taxon>Moraxellales</taxon>
        <taxon>Moraxellaceae</taxon>
        <taxon>Psychrobacter</taxon>
    </lineage>
</organism>
<name>A0A1R4EIQ0_9GAMM</name>
<accession>A0A1R4EIQ0</accession>
<sequence>MATKRNREISIRVTDDELEKMKKRQSGGTLAGWLRELALGVVPTKKADPDLILTLGRIGSNLNQIARHANIEESLDAKVLREIEIIRGLINSLVDENIEQSIRENEKNDC</sequence>
<dbReference type="RefSeq" id="WP_077449738.1">
    <property type="nucleotide sequence ID" value="NZ_FUGD01000150.1"/>
</dbReference>
<gene>
    <name evidence="1" type="primary">mbeC_3</name>
    <name evidence="1" type="ORF">A1019T_02383</name>
</gene>
<dbReference type="AlphaFoldDB" id="A0A1R4EIQ0"/>
<dbReference type="STRING" id="1945520.A1019T_02383"/>
<dbReference type="OrthoDB" id="6710110at2"/>
<dbReference type="Proteomes" id="UP000188169">
    <property type="component" value="Unassembled WGS sequence"/>
</dbReference>
<evidence type="ECO:0000313" key="1">
    <source>
        <dbReference type="EMBL" id="SJM38391.1"/>
    </source>
</evidence>
<proteinExistence type="predicted"/>
<evidence type="ECO:0000313" key="2">
    <source>
        <dbReference type="Proteomes" id="UP000188169"/>
    </source>
</evidence>
<dbReference type="Pfam" id="PF21983">
    <property type="entry name" value="NikA-like"/>
    <property type="match status" value="1"/>
</dbReference>
<reference evidence="2" key="1">
    <citation type="submission" date="2017-02" db="EMBL/GenBank/DDBJ databases">
        <authorList>
            <person name="Mornico D."/>
        </authorList>
    </citation>
    <scope>NUCLEOTIDE SEQUENCE [LARGE SCALE GENOMIC DNA]</scope>
</reference>
<keyword evidence="2" id="KW-1185">Reference proteome</keyword>
<dbReference type="InterPro" id="IPR053842">
    <property type="entry name" value="NikA-like"/>
</dbReference>